<reference evidence="4 5" key="1">
    <citation type="submission" date="2019-12" db="EMBL/GenBank/DDBJ databases">
        <title>Chromosome-level assembly of the Caenorhabditis remanei genome.</title>
        <authorList>
            <person name="Teterina A.A."/>
            <person name="Willis J.H."/>
            <person name="Phillips P.C."/>
        </authorList>
    </citation>
    <scope>NUCLEOTIDE SEQUENCE [LARGE SCALE GENOMIC DNA]</scope>
    <source>
        <strain evidence="4 5">PX506</strain>
        <tissue evidence="4">Whole organism</tissue>
    </source>
</reference>
<evidence type="ECO:0000313" key="5">
    <source>
        <dbReference type="Proteomes" id="UP000483820"/>
    </source>
</evidence>
<accession>A0A6A5HTE1</accession>
<feature type="compositionally biased region" description="Polar residues" evidence="1">
    <location>
        <begin position="32"/>
        <end position="44"/>
    </location>
</feature>
<evidence type="ECO:0000313" key="4">
    <source>
        <dbReference type="EMBL" id="KAF1770391.1"/>
    </source>
</evidence>
<gene>
    <name evidence="4" type="ORF">GCK72_002209</name>
</gene>
<dbReference type="Proteomes" id="UP000483820">
    <property type="component" value="Chromosome I"/>
</dbReference>
<protein>
    <submittedName>
        <fullName evidence="4">Uncharacterized protein</fullName>
    </submittedName>
</protein>
<dbReference type="AlphaFoldDB" id="A0A6A5HTE1"/>
<sequence length="142" mass="15446">MRFPILFICVILATFIQTFAEDKNSNSVEQLLSDEPISSNNTDASDGKLTIEEQYDETNSTSTNGTDVLSTRGSSIPTSSLGPDVKTTTPKSGKPKAPSFTVWSFFIGIFVACLIIGLAAFALKFFCQRRTPGNNVPYSAYQ</sequence>
<evidence type="ECO:0000256" key="3">
    <source>
        <dbReference type="SAM" id="SignalP"/>
    </source>
</evidence>
<keyword evidence="2" id="KW-0472">Membrane</keyword>
<keyword evidence="3" id="KW-0732">Signal</keyword>
<name>A0A6A5HTE1_CAERE</name>
<proteinExistence type="predicted"/>
<keyword evidence="2" id="KW-1133">Transmembrane helix</keyword>
<dbReference type="KEGG" id="crq:GCK72_002209"/>
<dbReference type="RefSeq" id="XP_003104717.2">
    <property type="nucleotide sequence ID" value="XM_003104669.2"/>
</dbReference>
<keyword evidence="2" id="KW-0812">Transmembrane</keyword>
<comment type="caution">
    <text evidence="4">The sequence shown here is derived from an EMBL/GenBank/DDBJ whole genome shotgun (WGS) entry which is preliminary data.</text>
</comment>
<feature type="chain" id="PRO_5025463854" evidence="3">
    <location>
        <begin position="21"/>
        <end position="142"/>
    </location>
</feature>
<dbReference type="CTD" id="9809143"/>
<evidence type="ECO:0000256" key="2">
    <source>
        <dbReference type="SAM" id="Phobius"/>
    </source>
</evidence>
<evidence type="ECO:0000256" key="1">
    <source>
        <dbReference type="SAM" id="MobiDB-lite"/>
    </source>
</evidence>
<feature type="transmembrane region" description="Helical" evidence="2">
    <location>
        <begin position="100"/>
        <end position="123"/>
    </location>
</feature>
<feature type="signal peptide" evidence="3">
    <location>
        <begin position="1"/>
        <end position="20"/>
    </location>
</feature>
<feature type="region of interest" description="Disordered" evidence="1">
    <location>
        <begin position="32"/>
        <end position="95"/>
    </location>
</feature>
<dbReference type="EMBL" id="WUAV01000001">
    <property type="protein sequence ID" value="KAF1770391.1"/>
    <property type="molecule type" value="Genomic_DNA"/>
</dbReference>
<organism evidence="4 5">
    <name type="scientific">Caenorhabditis remanei</name>
    <name type="common">Caenorhabditis vulgaris</name>
    <dbReference type="NCBI Taxonomy" id="31234"/>
    <lineage>
        <taxon>Eukaryota</taxon>
        <taxon>Metazoa</taxon>
        <taxon>Ecdysozoa</taxon>
        <taxon>Nematoda</taxon>
        <taxon>Chromadorea</taxon>
        <taxon>Rhabditida</taxon>
        <taxon>Rhabditina</taxon>
        <taxon>Rhabditomorpha</taxon>
        <taxon>Rhabditoidea</taxon>
        <taxon>Rhabditidae</taxon>
        <taxon>Peloderinae</taxon>
        <taxon>Caenorhabditis</taxon>
    </lineage>
</organism>
<feature type="compositionally biased region" description="Polar residues" evidence="1">
    <location>
        <begin position="57"/>
        <end position="91"/>
    </location>
</feature>
<dbReference type="GeneID" id="9809143"/>